<dbReference type="InterPro" id="IPR045076">
    <property type="entry name" value="MutS"/>
</dbReference>
<dbReference type="Pfam" id="PF00488">
    <property type="entry name" value="MutS_V"/>
    <property type="match status" value="1"/>
</dbReference>
<dbReference type="GO" id="GO:0006312">
    <property type="term" value="P:mitotic recombination"/>
    <property type="evidence" value="ECO:0007669"/>
    <property type="project" value="TreeGrafter"/>
</dbReference>
<evidence type="ECO:0000256" key="8">
    <source>
        <dbReference type="ARBA" id="ARBA00023242"/>
    </source>
</evidence>
<dbReference type="InterPro" id="IPR000432">
    <property type="entry name" value="DNA_mismatch_repair_MutS_C"/>
</dbReference>
<comment type="caution">
    <text evidence="11">The sequence shown here is derived from an EMBL/GenBank/DDBJ whole genome shotgun (WGS) entry which is preliminary data.</text>
</comment>
<dbReference type="GO" id="GO:0140664">
    <property type="term" value="F:ATP-dependent DNA damage sensor activity"/>
    <property type="evidence" value="ECO:0007669"/>
    <property type="project" value="InterPro"/>
</dbReference>
<dbReference type="EMBL" id="CAHR02000139">
    <property type="protein sequence ID" value="CCX35452.1"/>
    <property type="molecule type" value="Genomic_DNA"/>
</dbReference>
<dbReference type="GO" id="GO:0030983">
    <property type="term" value="F:mismatched DNA binding"/>
    <property type="evidence" value="ECO:0007669"/>
    <property type="project" value="InterPro"/>
</dbReference>
<dbReference type="PROSITE" id="PS00486">
    <property type="entry name" value="DNA_MISMATCH_REPAIR_2"/>
    <property type="match status" value="1"/>
</dbReference>
<evidence type="ECO:0000256" key="6">
    <source>
        <dbReference type="ARBA" id="ARBA00023125"/>
    </source>
</evidence>
<evidence type="ECO:0000256" key="2">
    <source>
        <dbReference type="ARBA" id="ARBA00007094"/>
    </source>
</evidence>
<keyword evidence="4" id="KW-0227">DNA damage</keyword>
<dbReference type="PANTHER" id="PTHR11361">
    <property type="entry name" value="DNA MISMATCH REPAIR PROTEIN MUTS FAMILY MEMBER"/>
    <property type="match status" value="1"/>
</dbReference>
<reference evidence="11 12" key="1">
    <citation type="journal article" date="2013" name="MBio">
        <title>Genome sequencing of the plant pathogen Taphrina deformans, the causal agent of peach leaf curl.</title>
        <authorList>
            <person name="Cisse O.H."/>
            <person name="Almeida J.M.G.C.F."/>
            <person name="Fonseca A."/>
            <person name="Kumar A.A."/>
            <person name="Salojaervi J."/>
            <person name="Overmyer K."/>
            <person name="Hauser P.M."/>
            <person name="Pagni M."/>
        </authorList>
    </citation>
    <scope>NUCLEOTIDE SEQUENCE [LARGE SCALE GENOMIC DNA]</scope>
    <source>
        <strain evidence="12">PYCC 5710 / ATCC 11124 / CBS 356.35 / IMI 108563 / JCM 9778 / NBRC 8474</strain>
    </source>
</reference>
<feature type="domain" description="DNA mismatch repair proteins mutS family" evidence="10">
    <location>
        <begin position="257"/>
        <end position="273"/>
    </location>
</feature>
<dbReference type="AlphaFoldDB" id="R5A1S2"/>
<keyword evidence="5" id="KW-0067">ATP-binding</keyword>
<evidence type="ECO:0000313" key="11">
    <source>
        <dbReference type="EMBL" id="CCX35452.1"/>
    </source>
</evidence>
<dbReference type="Pfam" id="PF05190">
    <property type="entry name" value="MutS_IV"/>
    <property type="match status" value="1"/>
</dbReference>
<keyword evidence="7" id="KW-0234">DNA repair</keyword>
<dbReference type="InterPro" id="IPR036187">
    <property type="entry name" value="DNA_mismatch_repair_MutS_sf"/>
</dbReference>
<comment type="subcellular location">
    <subcellularLocation>
        <location evidence="1">Nucleus</location>
    </subcellularLocation>
</comment>
<dbReference type="GO" id="GO:0006298">
    <property type="term" value="P:mismatch repair"/>
    <property type="evidence" value="ECO:0007669"/>
    <property type="project" value="InterPro"/>
</dbReference>
<dbReference type="STRING" id="1097556.R5A1S2"/>
<dbReference type="eggNOG" id="KOG0218">
    <property type="taxonomic scope" value="Eukaryota"/>
</dbReference>
<dbReference type="SMART" id="SM00534">
    <property type="entry name" value="MUTSac"/>
    <property type="match status" value="1"/>
</dbReference>
<organism evidence="11 12">
    <name type="scientific">Taphrina deformans (strain PYCC 5710 / ATCC 11124 / CBS 356.35 / IMI 108563 / JCM 9778 / NBRC 8474)</name>
    <name type="common">Peach leaf curl fungus</name>
    <name type="synonym">Lalaria deformans</name>
    <dbReference type="NCBI Taxonomy" id="1097556"/>
    <lineage>
        <taxon>Eukaryota</taxon>
        <taxon>Fungi</taxon>
        <taxon>Dikarya</taxon>
        <taxon>Ascomycota</taxon>
        <taxon>Taphrinomycotina</taxon>
        <taxon>Taphrinomycetes</taxon>
        <taxon>Taphrinales</taxon>
        <taxon>Taphrinaceae</taxon>
        <taxon>Taphrina</taxon>
    </lineage>
</organism>
<dbReference type="Proteomes" id="UP000013776">
    <property type="component" value="Unassembled WGS sequence"/>
</dbReference>
<evidence type="ECO:0000256" key="7">
    <source>
        <dbReference type="ARBA" id="ARBA00023204"/>
    </source>
</evidence>
<comment type="similarity">
    <text evidence="2">Belongs to the DNA mismatch repair MutS family. MSH3 subfamily.</text>
</comment>
<dbReference type="VEuPathDB" id="FungiDB:TAPDE_003548"/>
<keyword evidence="8" id="KW-0539">Nucleus</keyword>
<name>R5A1S2_TAPDE</name>
<dbReference type="InterPro" id="IPR027417">
    <property type="entry name" value="P-loop_NTPase"/>
</dbReference>
<proteinExistence type="inferred from homology"/>
<evidence type="ECO:0000256" key="5">
    <source>
        <dbReference type="ARBA" id="ARBA00022840"/>
    </source>
</evidence>
<evidence type="ECO:0000259" key="10">
    <source>
        <dbReference type="PROSITE" id="PS00486"/>
    </source>
</evidence>
<evidence type="ECO:0000256" key="9">
    <source>
        <dbReference type="ARBA" id="ARBA00029792"/>
    </source>
</evidence>
<keyword evidence="12" id="KW-1185">Reference proteome</keyword>
<keyword evidence="6" id="KW-0238">DNA-binding</keyword>
<sequence>MGILIIESDLRDHLKDICKQLKRKTIDFVTVAGIEFLIELKNDATKLVPREWIKVSGTKFVSRFHTPTIIKLVAERDQRKELLAMECDAAYLDFLTRIATHYETLRWIVSCVAELDCLLSLALLSNSATYVKPTILSATEASCTKLDLVDFRHPIIETILTDGYIPNSCHLSTDGLRTLIVSGPNMGGKSSFIKAIALVTIMAQIGCYVPCSQATLSVLDGVYVRMGASDNILTRESTFMVELHETSDIMATATEQSLVILDELGRGTSTFDGLAIASSVLDHFLHNIKCLMVFVTHYPSIGQFGAQDHCEATHMSYLAQDGGVTFLYKLAAGMATRSYGLNVARLAGLQESIIGRADEQAKIFEDQMQARDRAATTVSWRL</sequence>
<dbReference type="SUPFAM" id="SSF52540">
    <property type="entry name" value="P-loop containing nucleoside triphosphate hydrolases"/>
    <property type="match status" value="1"/>
</dbReference>
<dbReference type="PANTHER" id="PTHR11361:SF122">
    <property type="entry name" value="DNA MISMATCH REPAIR PROTEIN MSH3"/>
    <property type="match status" value="1"/>
</dbReference>
<dbReference type="OrthoDB" id="121051at2759"/>
<dbReference type="InterPro" id="IPR007861">
    <property type="entry name" value="DNA_mismatch_repair_MutS_clamp"/>
</dbReference>
<gene>
    <name evidence="11" type="ORF">TAPDE_003548</name>
</gene>
<dbReference type="SUPFAM" id="SSF48334">
    <property type="entry name" value="DNA repair protein MutS, domain III"/>
    <property type="match status" value="1"/>
</dbReference>
<evidence type="ECO:0000256" key="1">
    <source>
        <dbReference type="ARBA" id="ARBA00004123"/>
    </source>
</evidence>
<evidence type="ECO:0000313" key="12">
    <source>
        <dbReference type="Proteomes" id="UP000013776"/>
    </source>
</evidence>
<dbReference type="Gene3D" id="1.10.1420.10">
    <property type="match status" value="2"/>
</dbReference>
<keyword evidence="3" id="KW-0547">Nucleotide-binding</keyword>
<evidence type="ECO:0000256" key="4">
    <source>
        <dbReference type="ARBA" id="ARBA00022763"/>
    </source>
</evidence>
<accession>R5A1S2</accession>
<dbReference type="GO" id="GO:0005634">
    <property type="term" value="C:nucleus"/>
    <property type="evidence" value="ECO:0007669"/>
    <property type="project" value="UniProtKB-SubCell"/>
</dbReference>
<protein>
    <recommendedName>
        <fullName evidence="9">MutS protein homolog 3</fullName>
    </recommendedName>
</protein>
<evidence type="ECO:0000256" key="3">
    <source>
        <dbReference type="ARBA" id="ARBA00022741"/>
    </source>
</evidence>
<dbReference type="Gene3D" id="3.40.50.300">
    <property type="entry name" value="P-loop containing nucleotide triphosphate hydrolases"/>
    <property type="match status" value="1"/>
</dbReference>
<dbReference type="GO" id="GO:0005524">
    <property type="term" value="F:ATP binding"/>
    <property type="evidence" value="ECO:0007669"/>
    <property type="project" value="UniProtKB-KW"/>
</dbReference>
<dbReference type="FunFam" id="1.10.1420.10:FF:000004">
    <property type="entry name" value="DNA mismatch repair protein Msh3"/>
    <property type="match status" value="1"/>
</dbReference>